<protein>
    <submittedName>
        <fullName evidence="6">23S rRNA (Uracil-5-)-methyltransferase RumA</fullName>
        <ecNumber evidence="6">2.1.1.-</ecNumber>
    </submittedName>
</protein>
<name>Q1GTW4_SPHAL</name>
<dbReference type="EC" id="2.1.1.-" evidence="6"/>
<dbReference type="KEGG" id="sal:Sala_1192"/>
<dbReference type="PROSITE" id="PS01230">
    <property type="entry name" value="TRMA_1"/>
    <property type="match status" value="1"/>
</dbReference>
<dbReference type="GO" id="GO:0070475">
    <property type="term" value="P:rRNA base methylation"/>
    <property type="evidence" value="ECO:0007669"/>
    <property type="project" value="TreeGrafter"/>
</dbReference>
<dbReference type="GO" id="GO:0070041">
    <property type="term" value="F:rRNA (uridine-C5-)-methyltransferase activity"/>
    <property type="evidence" value="ECO:0007669"/>
    <property type="project" value="TreeGrafter"/>
</dbReference>
<evidence type="ECO:0000256" key="2">
    <source>
        <dbReference type="ARBA" id="ARBA00022679"/>
    </source>
</evidence>
<dbReference type="SUPFAM" id="SSF53335">
    <property type="entry name" value="S-adenosyl-L-methionine-dependent methyltransferases"/>
    <property type="match status" value="1"/>
</dbReference>
<gene>
    <name evidence="6" type="ordered locus">Sala_1192</name>
</gene>
<keyword evidence="3 4" id="KW-0949">S-adenosyl-L-methionine</keyword>
<feature type="binding site" evidence="4">
    <location>
        <position position="285"/>
    </location>
    <ligand>
        <name>S-adenosyl-L-methionine</name>
        <dbReference type="ChEBI" id="CHEBI:59789"/>
    </ligand>
</feature>
<dbReference type="InterPro" id="IPR030390">
    <property type="entry name" value="MeTrfase_TrmA_AS"/>
</dbReference>
<feature type="active site" evidence="5">
    <location>
        <position position="357"/>
    </location>
</feature>
<keyword evidence="2 4" id="KW-0808">Transferase</keyword>
<proteinExistence type="inferred from homology"/>
<dbReference type="PANTHER" id="PTHR11061:SF49">
    <property type="entry name" value="23S RRNA (URACIL(1939)-C(5))-METHYLTRANSFERASE RLMD"/>
    <property type="match status" value="1"/>
</dbReference>
<evidence type="ECO:0000256" key="5">
    <source>
        <dbReference type="PROSITE-ProRule" id="PRU10015"/>
    </source>
</evidence>
<dbReference type="PROSITE" id="PS51687">
    <property type="entry name" value="SAM_MT_RNA_M5U"/>
    <property type="match status" value="1"/>
</dbReference>
<feature type="binding site" evidence="4">
    <location>
        <position position="265"/>
    </location>
    <ligand>
        <name>S-adenosyl-L-methionine</name>
        <dbReference type="ChEBI" id="CHEBI:59789"/>
    </ligand>
</feature>
<comment type="similarity">
    <text evidence="4">Belongs to the class I-like SAM-binding methyltransferase superfamily. RNA M5U methyltransferase family.</text>
</comment>
<reference evidence="6 7" key="1">
    <citation type="journal article" date="2009" name="Proc. Natl. Acad. Sci. U.S.A.">
        <title>The genomic basis of trophic strategy in marine bacteria.</title>
        <authorList>
            <person name="Lauro F.M."/>
            <person name="McDougald D."/>
            <person name="Thomas T."/>
            <person name="Williams T.J."/>
            <person name="Egan S."/>
            <person name="Rice S."/>
            <person name="DeMaere M.Z."/>
            <person name="Ting L."/>
            <person name="Ertan H."/>
            <person name="Johnson J."/>
            <person name="Ferriera S."/>
            <person name="Lapidus A."/>
            <person name="Anderson I."/>
            <person name="Kyrpides N."/>
            <person name="Munk A.C."/>
            <person name="Detter C."/>
            <person name="Han C.S."/>
            <person name="Brown M.V."/>
            <person name="Robb F.T."/>
            <person name="Kjelleberg S."/>
            <person name="Cavicchioli R."/>
        </authorList>
    </citation>
    <scope>NUCLEOTIDE SEQUENCE [LARGE SCALE GENOMIC DNA]</scope>
    <source>
        <strain evidence="7">DSM 13593 / LMG 18877 / RB2256</strain>
    </source>
</reference>
<dbReference type="InterPro" id="IPR010280">
    <property type="entry name" value="U5_MeTrfase_fam"/>
</dbReference>
<dbReference type="HOGENOM" id="CLU_014689_8_0_5"/>
<evidence type="ECO:0000256" key="1">
    <source>
        <dbReference type="ARBA" id="ARBA00022603"/>
    </source>
</evidence>
<dbReference type="Proteomes" id="UP000006578">
    <property type="component" value="Chromosome"/>
</dbReference>
<keyword evidence="7" id="KW-1185">Reference proteome</keyword>
<dbReference type="OrthoDB" id="9804590at2"/>
<dbReference type="RefSeq" id="WP_011541493.1">
    <property type="nucleotide sequence ID" value="NC_008048.1"/>
</dbReference>
<feature type="binding site" evidence="4">
    <location>
        <position position="238"/>
    </location>
    <ligand>
        <name>S-adenosyl-L-methionine</name>
        <dbReference type="ChEBI" id="CHEBI:59789"/>
    </ligand>
</feature>
<dbReference type="Gene3D" id="3.40.50.150">
    <property type="entry name" value="Vaccinia Virus protein VP39"/>
    <property type="match status" value="1"/>
</dbReference>
<dbReference type="EMBL" id="CP000356">
    <property type="protein sequence ID" value="ABF52908.1"/>
    <property type="molecule type" value="Genomic_DNA"/>
</dbReference>
<sequence>MGETVLIDRIAARGDGVTGDGRHVAGAVPGDRLRDDGIIIPGPNRAEPMCRHFGKCGGCQLQHVAEPALAGFVRDRVIGGLEGQDVPFGEILPALLSAPHSRRRAALTALRTGRQVAIGFNAAQSNQIVDMRMCPLLAPELFALVAPVRELLAMIAQPRRPVKVKLQLLDQGVELILEGVKAEGLDAAMALQDFAGAHSLARFAVDQGDGLEILWQPDRPTVRFGDIAVEVPPFAFLQPTAAGQAALVDAVARAIGDASTVADLFAGVGTFALSVQAGRKVYAAEGARDAIAALAGAANRARALVTTEHRDLFRRPLVPTELNRFGAIILDPPRAGAEEQVKQLAASAAAVIAYVSCNPASFARDAKILVEGGYTLDWVQPVGQFRWSTHVELAARFAR</sequence>
<dbReference type="Gene3D" id="2.40.50.1070">
    <property type="match status" value="1"/>
</dbReference>
<organism evidence="6 7">
    <name type="scientific">Sphingopyxis alaskensis (strain DSM 13593 / LMG 18877 / RB2256)</name>
    <name type="common">Sphingomonas alaskensis</name>
    <dbReference type="NCBI Taxonomy" id="317655"/>
    <lineage>
        <taxon>Bacteria</taxon>
        <taxon>Pseudomonadati</taxon>
        <taxon>Pseudomonadota</taxon>
        <taxon>Alphaproteobacteria</taxon>
        <taxon>Sphingomonadales</taxon>
        <taxon>Sphingomonadaceae</taxon>
        <taxon>Sphingopyxis</taxon>
    </lineage>
</organism>
<feature type="binding site" evidence="4">
    <location>
        <position position="331"/>
    </location>
    <ligand>
        <name>S-adenosyl-L-methionine</name>
        <dbReference type="ChEBI" id="CHEBI:59789"/>
    </ligand>
</feature>
<keyword evidence="1 4" id="KW-0489">Methyltransferase</keyword>
<dbReference type="PANTHER" id="PTHR11061">
    <property type="entry name" value="RNA M5U METHYLTRANSFERASE"/>
    <property type="match status" value="1"/>
</dbReference>
<dbReference type="eggNOG" id="COG2265">
    <property type="taxonomic scope" value="Bacteria"/>
</dbReference>
<evidence type="ECO:0000313" key="7">
    <source>
        <dbReference type="Proteomes" id="UP000006578"/>
    </source>
</evidence>
<dbReference type="STRING" id="317655.Sala_1192"/>
<accession>Q1GTW4</accession>
<evidence type="ECO:0000256" key="3">
    <source>
        <dbReference type="ARBA" id="ARBA00022691"/>
    </source>
</evidence>
<dbReference type="Pfam" id="PF05958">
    <property type="entry name" value="tRNA_U5-meth_tr"/>
    <property type="match status" value="1"/>
</dbReference>
<evidence type="ECO:0000256" key="4">
    <source>
        <dbReference type="PROSITE-ProRule" id="PRU01024"/>
    </source>
</evidence>
<evidence type="ECO:0000313" key="6">
    <source>
        <dbReference type="EMBL" id="ABF52908.1"/>
    </source>
</evidence>
<feature type="active site" description="Nucleophile" evidence="4">
    <location>
        <position position="357"/>
    </location>
</feature>
<dbReference type="AlphaFoldDB" id="Q1GTW4"/>
<dbReference type="InterPro" id="IPR029063">
    <property type="entry name" value="SAM-dependent_MTases_sf"/>
</dbReference>